<feature type="binding site" evidence="8">
    <location>
        <position position="261"/>
    </location>
    <ligand>
        <name>Zn(2+)</name>
        <dbReference type="ChEBI" id="CHEBI:29105"/>
        <note>catalytic</note>
    </ligand>
</feature>
<feature type="binding site" evidence="8">
    <location>
        <position position="95"/>
    </location>
    <ligand>
        <name>Zn(2+)</name>
        <dbReference type="ChEBI" id="CHEBI:29105"/>
        <note>catalytic</note>
    </ligand>
</feature>
<keyword evidence="6 10" id="KW-0472">Membrane</keyword>
<protein>
    <submittedName>
        <fullName evidence="11">Alkaline phytoceramidase</fullName>
    </submittedName>
</protein>
<feature type="binding site" evidence="7">
    <location>
        <position position="47"/>
    </location>
    <ligand>
        <name>Ca(2+)</name>
        <dbReference type="ChEBI" id="CHEBI:29108"/>
    </ligand>
</feature>
<keyword evidence="4" id="KW-0378">Hydrolase</keyword>
<sequence length="334" mass="38293">MNDMAAIIPSWLPSIPYPPAQDGRWSPVTSTLNWCEEDYYATVYAAEIINTLTNLLFMYLSAKGIHNCLKHGHDKVFIVTFIGYLLVGTGSFLFHASLKYPMQLVDELSMIYTTCLMCYATFSYGKSKVYSTVLAVSLVGLALFITLYYHYLQDPTFHQNAYALLTAIVLVRSMYVMEVNIRPKFRSKERQAANPLPKAEQAREDLRDQEIVRKMWTMIGWGLSIFLGGFAIWTLDNVYCSNLRQWRRQIGMPWGFVLEGHGWWHLMTGTGAYFYIVWGIWLRHCLNYKQDDYMLLWPAWHTLPVVVRKPKSGANGHANGSANGHANGSTKKRI</sequence>
<evidence type="ECO:0000256" key="1">
    <source>
        <dbReference type="ARBA" id="ARBA00004141"/>
    </source>
</evidence>
<feature type="binding site" evidence="7">
    <location>
        <position position="34"/>
    </location>
    <ligand>
        <name>Ca(2+)</name>
        <dbReference type="ChEBI" id="CHEBI:29108"/>
    </ligand>
</feature>
<gene>
    <name evidence="11" type="ORF">K505DRAFT_371536</name>
</gene>
<comment type="subcellular location">
    <subcellularLocation>
        <location evidence="1">Membrane</location>
        <topology evidence="1">Multi-pass membrane protein</topology>
    </subcellularLocation>
</comment>
<keyword evidence="7" id="KW-0106">Calcium</keyword>
<evidence type="ECO:0000256" key="3">
    <source>
        <dbReference type="ARBA" id="ARBA00022692"/>
    </source>
</evidence>
<dbReference type="PANTHER" id="PTHR46187">
    <property type="entry name" value="ALKALINE CERAMIDASE 3"/>
    <property type="match status" value="1"/>
</dbReference>
<dbReference type="Proteomes" id="UP000799757">
    <property type="component" value="Unassembled WGS sequence"/>
</dbReference>
<evidence type="ECO:0000256" key="5">
    <source>
        <dbReference type="ARBA" id="ARBA00022989"/>
    </source>
</evidence>
<dbReference type="InterPro" id="IPR008901">
    <property type="entry name" value="ACER"/>
</dbReference>
<evidence type="ECO:0000256" key="10">
    <source>
        <dbReference type="SAM" id="Phobius"/>
    </source>
</evidence>
<dbReference type="GO" id="GO:0046514">
    <property type="term" value="P:ceramide catabolic process"/>
    <property type="evidence" value="ECO:0007669"/>
    <property type="project" value="TreeGrafter"/>
</dbReference>
<keyword evidence="3 10" id="KW-0812">Transmembrane</keyword>
<evidence type="ECO:0000256" key="7">
    <source>
        <dbReference type="PIRSR" id="PIRSR608901-1"/>
    </source>
</evidence>
<keyword evidence="5 10" id="KW-1133">Transmembrane helix</keyword>
<feature type="transmembrane region" description="Helical" evidence="10">
    <location>
        <begin position="76"/>
        <end position="98"/>
    </location>
</feature>
<feature type="transmembrane region" description="Helical" evidence="10">
    <location>
        <begin position="129"/>
        <end position="149"/>
    </location>
</feature>
<feature type="transmembrane region" description="Helical" evidence="10">
    <location>
        <begin position="262"/>
        <end position="282"/>
    </location>
</feature>
<evidence type="ECO:0000256" key="4">
    <source>
        <dbReference type="ARBA" id="ARBA00022801"/>
    </source>
</evidence>
<feature type="binding site" evidence="7">
    <location>
        <position position="36"/>
    </location>
    <ligand>
        <name>Ca(2+)</name>
        <dbReference type="ChEBI" id="CHEBI:29108"/>
    </ligand>
</feature>
<evidence type="ECO:0000256" key="6">
    <source>
        <dbReference type="ARBA" id="ARBA00023136"/>
    </source>
</evidence>
<dbReference type="AlphaFoldDB" id="A0A6A6XQ02"/>
<keyword evidence="8" id="KW-0862">Zinc</keyword>
<name>A0A6A6XQ02_9PLEO</name>
<dbReference type="GO" id="GO:0016811">
    <property type="term" value="F:hydrolase activity, acting on carbon-nitrogen (but not peptide) bonds, in linear amides"/>
    <property type="evidence" value="ECO:0007669"/>
    <property type="project" value="InterPro"/>
</dbReference>
<comment type="cofactor">
    <cofactor evidence="8">
        <name>Zn(2+)</name>
        <dbReference type="ChEBI" id="CHEBI:29105"/>
    </cofactor>
</comment>
<reference evidence="11" key="1">
    <citation type="journal article" date="2020" name="Stud. Mycol.">
        <title>101 Dothideomycetes genomes: a test case for predicting lifestyles and emergence of pathogens.</title>
        <authorList>
            <person name="Haridas S."/>
            <person name="Albert R."/>
            <person name="Binder M."/>
            <person name="Bloem J."/>
            <person name="Labutti K."/>
            <person name="Salamov A."/>
            <person name="Andreopoulos B."/>
            <person name="Baker S."/>
            <person name="Barry K."/>
            <person name="Bills G."/>
            <person name="Bluhm B."/>
            <person name="Cannon C."/>
            <person name="Castanera R."/>
            <person name="Culley D."/>
            <person name="Daum C."/>
            <person name="Ezra D."/>
            <person name="Gonzalez J."/>
            <person name="Henrissat B."/>
            <person name="Kuo A."/>
            <person name="Liang C."/>
            <person name="Lipzen A."/>
            <person name="Lutzoni F."/>
            <person name="Magnuson J."/>
            <person name="Mondo S."/>
            <person name="Nolan M."/>
            <person name="Ohm R."/>
            <person name="Pangilinan J."/>
            <person name="Park H.-J."/>
            <person name="Ramirez L."/>
            <person name="Alfaro M."/>
            <person name="Sun H."/>
            <person name="Tritt A."/>
            <person name="Yoshinaga Y."/>
            <person name="Zwiers L.-H."/>
            <person name="Turgeon B."/>
            <person name="Goodwin S."/>
            <person name="Spatafora J."/>
            <person name="Crous P."/>
            <person name="Grigoriev I."/>
        </authorList>
    </citation>
    <scope>NUCLEOTIDE SEQUENCE</scope>
    <source>
        <strain evidence="11">CBS 109.77</strain>
    </source>
</reference>
<keyword evidence="7" id="KW-0479">Metal-binding</keyword>
<accession>A0A6A6XQ02</accession>
<dbReference type="GO" id="GO:0046872">
    <property type="term" value="F:metal ion binding"/>
    <property type="evidence" value="ECO:0007669"/>
    <property type="project" value="UniProtKB-KW"/>
</dbReference>
<dbReference type="EMBL" id="MU001779">
    <property type="protein sequence ID" value="KAF2798636.1"/>
    <property type="molecule type" value="Genomic_DNA"/>
</dbReference>
<feature type="transmembrane region" description="Helical" evidence="10">
    <location>
        <begin position="161"/>
        <end position="181"/>
    </location>
</feature>
<dbReference type="PANTHER" id="PTHR46187:SF3">
    <property type="entry name" value="ALKALINE CERAMIDASE 3"/>
    <property type="match status" value="1"/>
</dbReference>
<evidence type="ECO:0000256" key="8">
    <source>
        <dbReference type="PIRSR" id="PIRSR608901-2"/>
    </source>
</evidence>
<evidence type="ECO:0000256" key="2">
    <source>
        <dbReference type="ARBA" id="ARBA00009780"/>
    </source>
</evidence>
<feature type="region of interest" description="Disordered" evidence="9">
    <location>
        <begin position="313"/>
        <end position="334"/>
    </location>
</feature>
<evidence type="ECO:0000313" key="12">
    <source>
        <dbReference type="Proteomes" id="UP000799757"/>
    </source>
</evidence>
<organism evidence="11 12">
    <name type="scientific">Melanomma pulvis-pyrius CBS 109.77</name>
    <dbReference type="NCBI Taxonomy" id="1314802"/>
    <lineage>
        <taxon>Eukaryota</taxon>
        <taxon>Fungi</taxon>
        <taxon>Dikarya</taxon>
        <taxon>Ascomycota</taxon>
        <taxon>Pezizomycotina</taxon>
        <taxon>Dothideomycetes</taxon>
        <taxon>Pleosporomycetidae</taxon>
        <taxon>Pleosporales</taxon>
        <taxon>Melanommataceae</taxon>
        <taxon>Melanomma</taxon>
    </lineage>
</organism>
<dbReference type="OrthoDB" id="187171at2759"/>
<dbReference type="Pfam" id="PF05875">
    <property type="entry name" value="Ceramidase"/>
    <property type="match status" value="1"/>
</dbReference>
<comment type="similarity">
    <text evidence="2">Belongs to the alkaline ceramidase family.</text>
</comment>
<feature type="transmembrane region" description="Helical" evidence="10">
    <location>
        <begin position="215"/>
        <end position="235"/>
    </location>
</feature>
<evidence type="ECO:0000313" key="11">
    <source>
        <dbReference type="EMBL" id="KAF2798636.1"/>
    </source>
</evidence>
<dbReference type="GO" id="GO:0046513">
    <property type="term" value="P:ceramide biosynthetic process"/>
    <property type="evidence" value="ECO:0007669"/>
    <property type="project" value="TreeGrafter"/>
</dbReference>
<evidence type="ECO:0000256" key="9">
    <source>
        <dbReference type="SAM" id="MobiDB-lite"/>
    </source>
</evidence>
<feature type="transmembrane region" description="Helical" evidence="10">
    <location>
        <begin position="104"/>
        <end position="122"/>
    </location>
</feature>
<proteinExistence type="inferred from homology"/>
<dbReference type="GO" id="GO:0005789">
    <property type="term" value="C:endoplasmic reticulum membrane"/>
    <property type="evidence" value="ECO:0007669"/>
    <property type="project" value="TreeGrafter"/>
</dbReference>
<feature type="binding site" evidence="8">
    <location>
        <position position="265"/>
    </location>
    <ligand>
        <name>Zn(2+)</name>
        <dbReference type="ChEBI" id="CHEBI:29105"/>
        <note>catalytic</note>
    </ligand>
</feature>
<keyword evidence="12" id="KW-1185">Reference proteome</keyword>